<keyword evidence="2" id="KW-0843">Virulence</keyword>
<evidence type="ECO:0000313" key="4">
    <source>
        <dbReference type="Proteomes" id="UP000660729"/>
    </source>
</evidence>
<name>A0A8H6R604_9PEZI</name>
<comment type="similarity">
    <text evidence="1">Belongs to the enoyl-CoA hydratase/isomerase family.</text>
</comment>
<evidence type="ECO:0000313" key="3">
    <source>
        <dbReference type="EMBL" id="KAF7185193.1"/>
    </source>
</evidence>
<dbReference type="InterPro" id="IPR001753">
    <property type="entry name" value="Enoyl-CoA_hydra/iso"/>
</dbReference>
<dbReference type="OrthoDB" id="410701at2759"/>
<dbReference type="AlphaFoldDB" id="A0A8H6R604"/>
<dbReference type="EMBL" id="JABCIY010000342">
    <property type="protein sequence ID" value="KAF7185193.1"/>
    <property type="molecule type" value="Genomic_DNA"/>
</dbReference>
<dbReference type="GO" id="GO:0005739">
    <property type="term" value="C:mitochondrion"/>
    <property type="evidence" value="ECO:0007669"/>
    <property type="project" value="TreeGrafter"/>
</dbReference>
<sequence length="239" mass="25888">MNIVNTSILNQLTQTCQTLSNNENLRAVILTGSPTSLGKSPSFIGGADIKAMASLTSSSEARSFILKIHETCTAIRNLPVPVIAKINGWCLGAGLEIMASCDLKVATRNSVFAMPEVAVGIPSVVEAALLPSQIGMGRTRRLLYLAEHVSAEEAERWGLIEEVVDGQEELEKVVGEWIGKICGMGPKAIRSQKALMRGWERNQGVEEGIQQGVEAFAEAFEDGGKEPKEYMGKFLGRRR</sequence>
<protein>
    <submittedName>
        <fullName evidence="3">Short-chain-enoyl-CoA hydratase</fullName>
    </submittedName>
</protein>
<dbReference type="Proteomes" id="UP000660729">
    <property type="component" value="Unassembled WGS sequence"/>
</dbReference>
<keyword evidence="4" id="KW-1185">Reference proteome</keyword>
<dbReference type="PANTHER" id="PTHR11941">
    <property type="entry name" value="ENOYL-COA HYDRATASE-RELATED"/>
    <property type="match status" value="1"/>
</dbReference>
<dbReference type="Gene3D" id="3.90.226.10">
    <property type="entry name" value="2-enoyl-CoA Hydratase, Chain A, domain 1"/>
    <property type="match status" value="1"/>
</dbReference>
<reference evidence="3" key="1">
    <citation type="submission" date="2020-04" db="EMBL/GenBank/DDBJ databases">
        <title>Draft genome resource of the tomato pathogen Pseudocercospora fuligena.</title>
        <authorList>
            <person name="Zaccaron A."/>
        </authorList>
    </citation>
    <scope>NUCLEOTIDE SEQUENCE</scope>
    <source>
        <strain evidence="3">PF001</strain>
    </source>
</reference>
<dbReference type="PANTHER" id="PTHR11941:SF171">
    <property type="entry name" value="SD19268P"/>
    <property type="match status" value="1"/>
</dbReference>
<accession>A0A8H6R604</accession>
<dbReference type="CDD" id="cd06558">
    <property type="entry name" value="crotonase-like"/>
    <property type="match status" value="1"/>
</dbReference>
<evidence type="ECO:0000256" key="2">
    <source>
        <dbReference type="ARBA" id="ARBA00023026"/>
    </source>
</evidence>
<dbReference type="InterPro" id="IPR029045">
    <property type="entry name" value="ClpP/crotonase-like_dom_sf"/>
</dbReference>
<evidence type="ECO:0000256" key="1">
    <source>
        <dbReference type="ARBA" id="ARBA00005254"/>
    </source>
</evidence>
<gene>
    <name evidence="3" type="ORF">HII31_13468</name>
</gene>
<proteinExistence type="inferred from homology"/>
<dbReference type="Pfam" id="PF00378">
    <property type="entry name" value="ECH_1"/>
    <property type="match status" value="1"/>
</dbReference>
<dbReference type="SUPFAM" id="SSF52096">
    <property type="entry name" value="ClpP/crotonase"/>
    <property type="match status" value="1"/>
</dbReference>
<organism evidence="3 4">
    <name type="scientific">Pseudocercospora fuligena</name>
    <dbReference type="NCBI Taxonomy" id="685502"/>
    <lineage>
        <taxon>Eukaryota</taxon>
        <taxon>Fungi</taxon>
        <taxon>Dikarya</taxon>
        <taxon>Ascomycota</taxon>
        <taxon>Pezizomycotina</taxon>
        <taxon>Dothideomycetes</taxon>
        <taxon>Dothideomycetidae</taxon>
        <taxon>Mycosphaerellales</taxon>
        <taxon>Mycosphaerellaceae</taxon>
        <taxon>Pseudocercospora</taxon>
    </lineage>
</organism>
<dbReference type="GO" id="GO:0006635">
    <property type="term" value="P:fatty acid beta-oxidation"/>
    <property type="evidence" value="ECO:0007669"/>
    <property type="project" value="TreeGrafter"/>
</dbReference>
<comment type="caution">
    <text evidence="3">The sequence shown here is derived from an EMBL/GenBank/DDBJ whole genome shotgun (WGS) entry which is preliminary data.</text>
</comment>